<evidence type="ECO:0000313" key="17">
    <source>
        <dbReference type="EMBL" id="KAB1272703.1"/>
    </source>
</evidence>
<dbReference type="InterPro" id="IPR000276">
    <property type="entry name" value="GPCR_Rhodpsn"/>
</dbReference>
<evidence type="ECO:0000256" key="8">
    <source>
        <dbReference type="ARBA" id="ARBA00022989"/>
    </source>
</evidence>
<evidence type="ECO:0000259" key="16">
    <source>
        <dbReference type="PROSITE" id="PS50262"/>
    </source>
</evidence>
<feature type="transmembrane region" description="Helical" evidence="15">
    <location>
        <begin position="48"/>
        <end position="76"/>
    </location>
</feature>
<evidence type="ECO:0000313" key="18">
    <source>
        <dbReference type="Proteomes" id="UP000299084"/>
    </source>
</evidence>
<evidence type="ECO:0000256" key="2">
    <source>
        <dbReference type="ARBA" id="ARBA00004651"/>
    </source>
</evidence>
<dbReference type="PANTHER" id="PTHR48018">
    <property type="entry name" value="OLFACTORY RECEPTOR"/>
    <property type="match status" value="1"/>
</dbReference>
<evidence type="ECO:0000256" key="6">
    <source>
        <dbReference type="ARBA" id="ARBA00022692"/>
    </source>
</evidence>
<feature type="transmembrane region" description="Helical" evidence="15">
    <location>
        <begin position="373"/>
        <end position="392"/>
    </location>
</feature>
<feature type="transmembrane region" description="Helical" evidence="15">
    <location>
        <begin position="191"/>
        <end position="214"/>
    </location>
</feature>
<keyword evidence="18" id="KW-1185">Reference proteome</keyword>
<evidence type="ECO:0000256" key="12">
    <source>
        <dbReference type="ARBA" id="ARBA00023180"/>
    </source>
</evidence>
<evidence type="ECO:0000256" key="5">
    <source>
        <dbReference type="ARBA" id="ARBA00022606"/>
    </source>
</evidence>
<reference evidence="17 18" key="1">
    <citation type="journal article" date="2019" name="Mol. Ecol. Resour.">
        <title>Improving Illumina assemblies with Hi-C and long reads: an example with the North African dromedary.</title>
        <authorList>
            <person name="Elbers J.P."/>
            <person name="Rogers M.F."/>
            <person name="Perelman P.L."/>
            <person name="Proskuryakova A.A."/>
            <person name="Serdyukova N.A."/>
            <person name="Johnson W.E."/>
            <person name="Horin P."/>
            <person name="Corander J."/>
            <person name="Murphy D."/>
            <person name="Burger P.A."/>
        </authorList>
    </citation>
    <scope>NUCLEOTIDE SEQUENCE [LARGE SCALE GENOMIC DNA]</scope>
    <source>
        <strain evidence="17">Drom800</strain>
        <tissue evidence="17">Blood</tissue>
    </source>
</reference>
<dbReference type="FunFam" id="1.20.1070.10:FF:000003">
    <property type="entry name" value="Olfactory receptor"/>
    <property type="match status" value="1"/>
</dbReference>
<evidence type="ECO:0000256" key="14">
    <source>
        <dbReference type="RuleBase" id="RU000688"/>
    </source>
</evidence>
<keyword evidence="10 15" id="KW-0472">Membrane</keyword>
<evidence type="ECO:0000256" key="9">
    <source>
        <dbReference type="ARBA" id="ARBA00023040"/>
    </source>
</evidence>
<dbReference type="AlphaFoldDB" id="A0A5N4DNC2"/>
<dbReference type="FunFam" id="1.10.1220.70:FF:000001">
    <property type="entry name" value="Olfactory receptor"/>
    <property type="match status" value="2"/>
</dbReference>
<dbReference type="GO" id="GO:0004984">
    <property type="term" value="F:olfactory receptor activity"/>
    <property type="evidence" value="ECO:0007669"/>
    <property type="project" value="InterPro"/>
</dbReference>
<dbReference type="PROSITE" id="PS00237">
    <property type="entry name" value="G_PROTEIN_RECEP_F1_1"/>
    <property type="match status" value="1"/>
</dbReference>
<dbReference type="InterPro" id="IPR017452">
    <property type="entry name" value="GPCR_Rhodpsn_7TM"/>
</dbReference>
<dbReference type="InterPro" id="IPR000725">
    <property type="entry name" value="Olfact_rcpt"/>
</dbReference>
<dbReference type="PROSITE" id="PS50262">
    <property type="entry name" value="G_PROTEIN_RECEP_F1_2"/>
    <property type="match status" value="2"/>
</dbReference>
<comment type="subcellular location">
    <subcellularLocation>
        <location evidence="2">Cell membrane</location>
        <topology evidence="2">Multi-pass membrane protein</topology>
    </subcellularLocation>
</comment>
<keyword evidence="9 14" id="KW-0297">G-protein coupled receptor</keyword>
<dbReference type="GO" id="GO:0005886">
    <property type="term" value="C:plasma membrane"/>
    <property type="evidence" value="ECO:0007669"/>
    <property type="project" value="UniProtKB-SubCell"/>
</dbReference>
<dbReference type="PRINTS" id="PR00245">
    <property type="entry name" value="OLFACTORYR"/>
</dbReference>
<name>A0A5N4DNC2_CAMDR</name>
<feature type="domain" description="G-protein coupled receptors family 1 profile" evidence="16">
    <location>
        <begin position="1"/>
        <end position="206"/>
    </location>
</feature>
<accession>A0A5N4DNC2</accession>
<evidence type="ECO:0000256" key="1">
    <source>
        <dbReference type="ARBA" id="ARBA00003929"/>
    </source>
</evidence>
<feature type="transmembrane region" description="Helical" evidence="15">
    <location>
        <begin position="306"/>
        <end position="328"/>
    </location>
</feature>
<feature type="domain" description="G-protein coupled receptors family 1 profile" evidence="16">
    <location>
        <begin position="207"/>
        <end position="456"/>
    </location>
</feature>
<keyword evidence="6 14" id="KW-0812">Transmembrane</keyword>
<comment type="caution">
    <text evidence="17">The sequence shown here is derived from an EMBL/GenBank/DDBJ whole genome shotgun (WGS) entry which is preliminary data.</text>
</comment>
<feature type="transmembrane region" description="Helical" evidence="15">
    <location>
        <begin position="259"/>
        <end position="286"/>
    </location>
</feature>
<feature type="transmembrane region" description="Helical" evidence="15">
    <location>
        <begin position="221"/>
        <end position="239"/>
    </location>
</feature>
<dbReference type="FunFam" id="1.20.1070.10:FF:000004">
    <property type="entry name" value="Olfactory receptor"/>
    <property type="match status" value="1"/>
</dbReference>
<evidence type="ECO:0000256" key="10">
    <source>
        <dbReference type="ARBA" id="ARBA00023136"/>
    </source>
</evidence>
<evidence type="ECO:0000256" key="13">
    <source>
        <dbReference type="ARBA" id="ARBA00023224"/>
    </source>
</evidence>
<dbReference type="GO" id="GO:0004930">
    <property type="term" value="F:G protein-coupled receptor activity"/>
    <property type="evidence" value="ECO:0007669"/>
    <property type="project" value="UniProtKB-KW"/>
</dbReference>
<evidence type="ECO:0000256" key="11">
    <source>
        <dbReference type="ARBA" id="ARBA00023170"/>
    </source>
</evidence>
<dbReference type="EMBL" id="JWIN03000010">
    <property type="protein sequence ID" value="KAB1272703.1"/>
    <property type="molecule type" value="Genomic_DNA"/>
</dbReference>
<keyword evidence="7" id="KW-0552">Olfaction</keyword>
<dbReference type="Gene3D" id="1.20.1070.10">
    <property type="entry name" value="Rhodopsin 7-helix transmembrane proteins"/>
    <property type="match status" value="2"/>
</dbReference>
<protein>
    <submittedName>
        <fullName evidence="17">Olfactory receptor 5M3</fullName>
    </submittedName>
</protein>
<dbReference type="Pfam" id="PF00001">
    <property type="entry name" value="7tm_1"/>
    <property type="match status" value="1"/>
</dbReference>
<sequence length="573" mass="65701">MIILIWVHVRLHTPMYFFLSHLSFVDLCFSSNVTPKMLEIFLSERKTISYSACLVQCYFFIALVHVEIYILAVMALDRYMAICNPLLYGSKMSRRVCASLITVPYVYGALTGLMETMWTYSLVFCGPNEINHFYCADPPLIKLACSDTYNKELSMFTKCISAWITFKKMLTFTDVTEFILLGLTSRPELQLLFFVVFLLVYIVTLVGDVGVIILIRISPQLISPIYFSLSHLSFADVWFSSNVTPKMLENLISETKTISYPGCIVQCFFFIAFVHVEVFILAVMAFDRYMAIGNPLLYGSRVSRIVCIRLISFPYVYGFFISFISTLWTHGLYFCGNIEINHFYCADPALIKMACTGTFIKEYTMLTLAGLNFSYSLLVIIISYIFILIAILRMRSAEGRKKAFSTCGSHLTAVTIFYGTLFFMYLRSPTEESVEQGKMVAVFYTTVIPMLNPMIYSLRNKDVKETMSKAVIFTGICNSHPPRTEKMLNVTDVTEFILLGLTSRREWQVLFFITFLLVYIITVVGNISMIMLIKVNSHEESCERENGWCFYTTVIPYVNPMIYSLRNKDVKEA</sequence>
<dbReference type="SUPFAM" id="SSF81321">
    <property type="entry name" value="Family A G protein-coupled receptor-like"/>
    <property type="match status" value="3"/>
</dbReference>
<evidence type="ECO:0000256" key="4">
    <source>
        <dbReference type="ARBA" id="ARBA00022475"/>
    </source>
</evidence>
<evidence type="ECO:0000256" key="7">
    <source>
        <dbReference type="ARBA" id="ARBA00022725"/>
    </source>
</evidence>
<keyword evidence="5" id="KW-0716">Sensory transduction</keyword>
<dbReference type="Gene3D" id="1.10.1220.70">
    <property type="match status" value="1"/>
</dbReference>
<comment type="function">
    <text evidence="1">Putative odorant or sperm cell receptor.</text>
</comment>
<dbReference type="PRINTS" id="PR00237">
    <property type="entry name" value="GPCRRHODOPSN"/>
</dbReference>
<evidence type="ECO:0000256" key="3">
    <source>
        <dbReference type="ARBA" id="ARBA00010663"/>
    </source>
</evidence>
<keyword evidence="4" id="KW-1003">Cell membrane</keyword>
<dbReference type="Pfam" id="PF13853">
    <property type="entry name" value="7tm_4"/>
    <property type="match status" value="1"/>
</dbReference>
<organism evidence="17 18">
    <name type="scientific">Camelus dromedarius</name>
    <name type="common">Dromedary</name>
    <name type="synonym">Arabian camel</name>
    <dbReference type="NCBI Taxonomy" id="9838"/>
    <lineage>
        <taxon>Eukaryota</taxon>
        <taxon>Metazoa</taxon>
        <taxon>Chordata</taxon>
        <taxon>Craniata</taxon>
        <taxon>Vertebrata</taxon>
        <taxon>Euteleostomi</taxon>
        <taxon>Mammalia</taxon>
        <taxon>Eutheria</taxon>
        <taxon>Laurasiatheria</taxon>
        <taxon>Artiodactyla</taxon>
        <taxon>Tylopoda</taxon>
        <taxon>Camelidae</taxon>
        <taxon>Camelus</taxon>
    </lineage>
</organism>
<feature type="transmembrane region" description="Helical" evidence="15">
    <location>
        <begin position="438"/>
        <end position="458"/>
    </location>
</feature>
<keyword evidence="13 14" id="KW-0807">Transducer</keyword>
<comment type="similarity">
    <text evidence="3 14">Belongs to the G-protein coupled receptor 1 family.</text>
</comment>
<dbReference type="STRING" id="9838.ENSCDRP00005003445"/>
<feature type="transmembrane region" description="Helical" evidence="15">
    <location>
        <begin position="509"/>
        <end position="533"/>
    </location>
</feature>
<feature type="transmembrane region" description="Helical" evidence="15">
    <location>
        <begin position="96"/>
        <end position="114"/>
    </location>
</feature>
<feature type="transmembrane region" description="Helical" evidence="15">
    <location>
        <begin position="404"/>
        <end position="426"/>
    </location>
</feature>
<keyword evidence="11 14" id="KW-0675">Receptor</keyword>
<keyword evidence="12" id="KW-0325">Glycoprotein</keyword>
<evidence type="ECO:0000256" key="15">
    <source>
        <dbReference type="SAM" id="Phobius"/>
    </source>
</evidence>
<proteinExistence type="inferred from homology"/>
<dbReference type="Proteomes" id="UP000299084">
    <property type="component" value="Unassembled WGS sequence"/>
</dbReference>
<gene>
    <name evidence="17" type="ORF">Cadr_000014526</name>
</gene>
<keyword evidence="8 15" id="KW-1133">Transmembrane helix</keyword>